<evidence type="ECO:0000256" key="1">
    <source>
        <dbReference type="SAM" id="MobiDB-lite"/>
    </source>
</evidence>
<organism evidence="2 3">
    <name type="scientific">Chiloscyllium punctatum</name>
    <name type="common">Brownbanded bambooshark</name>
    <name type="synonym">Hemiscyllium punctatum</name>
    <dbReference type="NCBI Taxonomy" id="137246"/>
    <lineage>
        <taxon>Eukaryota</taxon>
        <taxon>Metazoa</taxon>
        <taxon>Chordata</taxon>
        <taxon>Craniata</taxon>
        <taxon>Vertebrata</taxon>
        <taxon>Chondrichthyes</taxon>
        <taxon>Elasmobranchii</taxon>
        <taxon>Galeomorphii</taxon>
        <taxon>Galeoidea</taxon>
        <taxon>Orectolobiformes</taxon>
        <taxon>Hemiscylliidae</taxon>
        <taxon>Chiloscyllium</taxon>
    </lineage>
</organism>
<keyword evidence="3" id="KW-1185">Reference proteome</keyword>
<protein>
    <submittedName>
        <fullName evidence="2">Uncharacterized protein</fullName>
    </submittedName>
</protein>
<accession>A0A401TJK5</accession>
<comment type="caution">
    <text evidence="2">The sequence shown here is derived from an EMBL/GenBank/DDBJ whole genome shotgun (WGS) entry which is preliminary data.</text>
</comment>
<dbReference type="EMBL" id="BEZZ01086204">
    <property type="protein sequence ID" value="GCC42825.1"/>
    <property type="molecule type" value="Genomic_DNA"/>
</dbReference>
<reference evidence="2 3" key="1">
    <citation type="journal article" date="2018" name="Nat. Ecol. Evol.">
        <title>Shark genomes provide insights into elasmobranch evolution and the origin of vertebrates.</title>
        <authorList>
            <person name="Hara Y"/>
            <person name="Yamaguchi K"/>
            <person name="Onimaru K"/>
            <person name="Kadota M"/>
            <person name="Koyanagi M"/>
            <person name="Keeley SD"/>
            <person name="Tatsumi K"/>
            <person name="Tanaka K"/>
            <person name="Motone F"/>
            <person name="Kageyama Y"/>
            <person name="Nozu R"/>
            <person name="Adachi N"/>
            <person name="Nishimura O"/>
            <person name="Nakagawa R"/>
            <person name="Tanegashima C"/>
            <person name="Kiyatake I"/>
            <person name="Matsumoto R"/>
            <person name="Murakumo K"/>
            <person name="Nishida K"/>
            <person name="Terakita A"/>
            <person name="Kuratani S"/>
            <person name="Sato K"/>
            <person name="Hyodo S Kuraku.S."/>
        </authorList>
    </citation>
    <scope>NUCLEOTIDE SEQUENCE [LARGE SCALE GENOMIC DNA]</scope>
</reference>
<feature type="non-terminal residue" evidence="2">
    <location>
        <position position="1"/>
    </location>
</feature>
<feature type="region of interest" description="Disordered" evidence="1">
    <location>
        <begin position="1"/>
        <end position="34"/>
    </location>
</feature>
<gene>
    <name evidence="2" type="ORF">chiPu_0026731</name>
</gene>
<evidence type="ECO:0000313" key="2">
    <source>
        <dbReference type="EMBL" id="GCC42825.1"/>
    </source>
</evidence>
<proteinExistence type="predicted"/>
<dbReference type="AlphaFoldDB" id="A0A401TJK5"/>
<sequence>AFVALVKREQEAAAREREKEQKERKQKQEEQKRRTRMLEAAFDGDVDEMKALLKEVRSLERL</sequence>
<dbReference type="Proteomes" id="UP000287033">
    <property type="component" value="Unassembled WGS sequence"/>
</dbReference>
<dbReference type="STRING" id="137246.A0A401TJK5"/>
<feature type="non-terminal residue" evidence="2">
    <location>
        <position position="62"/>
    </location>
</feature>
<evidence type="ECO:0000313" key="3">
    <source>
        <dbReference type="Proteomes" id="UP000287033"/>
    </source>
</evidence>
<feature type="compositionally biased region" description="Basic and acidic residues" evidence="1">
    <location>
        <begin position="1"/>
        <end position="32"/>
    </location>
</feature>
<name>A0A401TJK5_CHIPU</name>